<evidence type="ECO:0000256" key="3">
    <source>
        <dbReference type="SAM" id="SignalP"/>
    </source>
</evidence>
<dbReference type="Gene3D" id="2.60.120.1160">
    <property type="match status" value="1"/>
</dbReference>
<dbReference type="InterPro" id="IPR000254">
    <property type="entry name" value="CBD"/>
</dbReference>
<dbReference type="SUPFAM" id="SSF57180">
    <property type="entry name" value="Cellulose-binding domain"/>
    <property type="match status" value="1"/>
</dbReference>
<gene>
    <name evidence="5" type="ORF">V5O48_001352</name>
</gene>
<evidence type="ECO:0000313" key="5">
    <source>
        <dbReference type="EMBL" id="KAL0580622.1"/>
    </source>
</evidence>
<feature type="region of interest" description="Disordered" evidence="2">
    <location>
        <begin position="250"/>
        <end position="297"/>
    </location>
</feature>
<keyword evidence="6" id="KW-1185">Reference proteome</keyword>
<feature type="domain" description="CBM1" evidence="4">
    <location>
        <begin position="294"/>
        <end position="331"/>
    </location>
</feature>
<comment type="caution">
    <text evidence="5">The sequence shown here is derived from an EMBL/GenBank/DDBJ whole genome shotgun (WGS) entry which is preliminary data.</text>
</comment>
<evidence type="ECO:0000259" key="4">
    <source>
        <dbReference type="PROSITE" id="PS51164"/>
    </source>
</evidence>
<dbReference type="Pfam" id="PF00734">
    <property type="entry name" value="CBM_1"/>
    <property type="match status" value="1"/>
</dbReference>
<proteinExistence type="predicted"/>
<name>A0ABR3FYJ1_9AGAR</name>
<evidence type="ECO:0000256" key="1">
    <source>
        <dbReference type="ARBA" id="ARBA00022729"/>
    </source>
</evidence>
<feature type="compositionally biased region" description="Low complexity" evidence="2">
    <location>
        <begin position="250"/>
        <end position="295"/>
    </location>
</feature>
<dbReference type="PANTHER" id="PTHR34612:SF6">
    <property type="entry name" value="GLYCOSIDE HYDROLASE 131 CATALYTIC N-TERMINAL DOMAIN-CONTAINING PROTEIN"/>
    <property type="match status" value="1"/>
</dbReference>
<sequence length="331" mass="34832">MIPLAITTFALLAGVASAGTKLWDGSFNPFTSAADFDKWSWANQVGTYQWYIHGSQPTSHYLAVSADYKNPAMTTEQRGLKATIDSGATWNGQTMARTELIPQTTANLGSGNLFYHFSVKRSNTNAPDPTLEHQVCFFESHFTELKYGIGPNSTNLQWFVGGQAKWGTPFTADTWFNFAYDIDFSSGTVGLWASTGSAPLTKVVQNIAASTSTNSADWHLGVLRVVAAAGTEDWYFSGVYVENGPITTSVGSGSASSTGGSGSSTAPPVSTSAPPVSTSAGTTSTSSTSTASGPSQTHFGQCGGNGWAGPTACESPYTCKDVSPPYYSQCL</sequence>
<evidence type="ECO:0000313" key="6">
    <source>
        <dbReference type="Proteomes" id="UP001465976"/>
    </source>
</evidence>
<dbReference type="InterPro" id="IPR035971">
    <property type="entry name" value="CBD_sf"/>
</dbReference>
<dbReference type="InterPro" id="IPR041524">
    <property type="entry name" value="GH131_N"/>
</dbReference>
<dbReference type="Proteomes" id="UP001465976">
    <property type="component" value="Unassembled WGS sequence"/>
</dbReference>
<organism evidence="5 6">
    <name type="scientific">Marasmius crinis-equi</name>
    <dbReference type="NCBI Taxonomy" id="585013"/>
    <lineage>
        <taxon>Eukaryota</taxon>
        <taxon>Fungi</taxon>
        <taxon>Dikarya</taxon>
        <taxon>Basidiomycota</taxon>
        <taxon>Agaricomycotina</taxon>
        <taxon>Agaricomycetes</taxon>
        <taxon>Agaricomycetidae</taxon>
        <taxon>Agaricales</taxon>
        <taxon>Marasmiineae</taxon>
        <taxon>Marasmiaceae</taxon>
        <taxon>Marasmius</taxon>
    </lineage>
</organism>
<dbReference type="Pfam" id="PF18271">
    <property type="entry name" value="GH131_N"/>
    <property type="match status" value="1"/>
</dbReference>
<dbReference type="PANTHER" id="PTHR34612">
    <property type="entry name" value="GH131_N DOMAIN-CONTAINING PROTEIN"/>
    <property type="match status" value="1"/>
</dbReference>
<dbReference type="PROSITE" id="PS51164">
    <property type="entry name" value="CBM1_2"/>
    <property type="match status" value="1"/>
</dbReference>
<accession>A0ABR3FYJ1</accession>
<dbReference type="SMART" id="SM00236">
    <property type="entry name" value="fCBD"/>
    <property type="match status" value="1"/>
</dbReference>
<dbReference type="EMBL" id="JBAHYK010000026">
    <property type="protein sequence ID" value="KAL0580622.1"/>
    <property type="molecule type" value="Genomic_DNA"/>
</dbReference>
<protein>
    <recommendedName>
        <fullName evidence="4">CBM1 domain-containing protein</fullName>
    </recommendedName>
</protein>
<reference evidence="5 6" key="1">
    <citation type="submission" date="2024-02" db="EMBL/GenBank/DDBJ databases">
        <title>A draft genome for the cacao thread blight pathogen Marasmius crinis-equi.</title>
        <authorList>
            <person name="Cohen S.P."/>
            <person name="Baruah I.K."/>
            <person name="Amoako-Attah I."/>
            <person name="Bukari Y."/>
            <person name="Meinhardt L.W."/>
            <person name="Bailey B.A."/>
        </authorList>
    </citation>
    <scope>NUCLEOTIDE SEQUENCE [LARGE SCALE GENOMIC DNA]</scope>
    <source>
        <strain evidence="5 6">GH-76</strain>
    </source>
</reference>
<feature type="signal peptide" evidence="3">
    <location>
        <begin position="1"/>
        <end position="18"/>
    </location>
</feature>
<evidence type="ECO:0000256" key="2">
    <source>
        <dbReference type="SAM" id="MobiDB-lite"/>
    </source>
</evidence>
<keyword evidence="1 3" id="KW-0732">Signal</keyword>
<feature type="chain" id="PRO_5045713185" description="CBM1 domain-containing protein" evidence="3">
    <location>
        <begin position="19"/>
        <end position="331"/>
    </location>
</feature>